<dbReference type="GO" id="GO:0046872">
    <property type="term" value="F:metal ion binding"/>
    <property type="evidence" value="ECO:0007669"/>
    <property type="project" value="UniProtKB-KW"/>
</dbReference>
<feature type="compositionally biased region" description="Low complexity" evidence="12">
    <location>
        <begin position="38"/>
        <end position="47"/>
    </location>
</feature>
<evidence type="ECO:0000256" key="8">
    <source>
        <dbReference type="ARBA" id="ARBA00022918"/>
    </source>
</evidence>
<feature type="region of interest" description="Disordered" evidence="12">
    <location>
        <begin position="1"/>
        <end position="62"/>
    </location>
</feature>
<dbReference type="OrthoDB" id="10502799at2759"/>
<gene>
    <name evidence="13" type="ORF">EPUL_006064</name>
</gene>
<evidence type="ECO:0000256" key="10">
    <source>
        <dbReference type="ARBA" id="ARBA00023125"/>
    </source>
</evidence>
<evidence type="ECO:0000256" key="9">
    <source>
        <dbReference type="ARBA" id="ARBA00022932"/>
    </source>
</evidence>
<keyword evidence="10" id="KW-0238">DNA-binding</keyword>
<evidence type="ECO:0008006" key="15">
    <source>
        <dbReference type="Google" id="ProtNLM"/>
    </source>
</evidence>
<dbReference type="EMBL" id="PEDP01003897">
    <property type="protein sequence ID" value="POS82165.1"/>
    <property type="molecule type" value="Genomic_DNA"/>
</dbReference>
<evidence type="ECO:0000313" key="14">
    <source>
        <dbReference type="Proteomes" id="UP000237438"/>
    </source>
</evidence>
<dbReference type="STRING" id="225359.A0A2S4PJH0"/>
<dbReference type="GO" id="GO:0015074">
    <property type="term" value="P:DNA integration"/>
    <property type="evidence" value="ECO:0007669"/>
    <property type="project" value="UniProtKB-KW"/>
</dbReference>
<keyword evidence="14" id="KW-1185">Reference proteome</keyword>
<evidence type="ECO:0000256" key="2">
    <source>
        <dbReference type="ARBA" id="ARBA00022722"/>
    </source>
</evidence>
<dbReference type="PANTHER" id="PTHR42648:SF11">
    <property type="entry name" value="TRANSPOSON TY4-P GAG-POL POLYPROTEIN"/>
    <property type="match status" value="1"/>
</dbReference>
<evidence type="ECO:0000256" key="7">
    <source>
        <dbReference type="ARBA" id="ARBA00022908"/>
    </source>
</evidence>
<keyword evidence="11" id="KW-0233">DNA recombination</keyword>
<sequence length="396" mass="45093">MSMVSDFQIAKASEEEKRSKPSHKDRSKKTRALTAQESSNSDSLANKSSEESENDGDSGEVPCHFTKEKSLSKIPESNWCSDSSFEMIVNGVSLLLENVLFVPSLGVNLLSSRKLCAEWNYLGNFNDKSMWFTDQNNEVIIQANVKDGLYYVSCIMAHSQGIKEIALMSTPSNLASHLEFSPAQNTSIYKDIPEDFSPCCHVALTVDEIQEYNFNTIIISTTGNGKTSRISQREKNDYYNLMHRRFSHMGFEKLRNLHKITNLKRPIVIPVDEEICRVCKLRNRTNKVCSPWKQSMLALVSIDVAGPFLPSLRGNTWFCEVVDNSTRRAWKLLEESKSDLMNKIEKWKNEEELATDLEFVVVSSENAAKIRQKLDQCSRQGIRHEVTIQYEGLHQN</sequence>
<dbReference type="AlphaFoldDB" id="A0A2S4PJH0"/>
<protein>
    <recommendedName>
        <fullName evidence="15">GAG-pre-integrase domain-containing protein</fullName>
    </recommendedName>
</protein>
<keyword evidence="5" id="KW-0378">Hydrolase</keyword>
<evidence type="ECO:0000256" key="3">
    <source>
        <dbReference type="ARBA" id="ARBA00022723"/>
    </source>
</evidence>
<dbReference type="GO" id="GO:0006310">
    <property type="term" value="P:DNA recombination"/>
    <property type="evidence" value="ECO:0007669"/>
    <property type="project" value="UniProtKB-KW"/>
</dbReference>
<keyword evidence="9" id="KW-0239">DNA-directed DNA polymerase</keyword>
<feature type="compositionally biased region" description="Basic and acidic residues" evidence="12">
    <location>
        <begin position="12"/>
        <end position="24"/>
    </location>
</feature>
<dbReference type="GO" id="GO:0016787">
    <property type="term" value="F:hydrolase activity"/>
    <property type="evidence" value="ECO:0007669"/>
    <property type="project" value="UniProtKB-KW"/>
</dbReference>
<keyword evidence="7" id="KW-0229">DNA integration</keyword>
<dbReference type="PANTHER" id="PTHR42648">
    <property type="entry name" value="TRANSPOSASE, PUTATIVE-RELATED"/>
    <property type="match status" value="1"/>
</dbReference>
<evidence type="ECO:0000256" key="5">
    <source>
        <dbReference type="ARBA" id="ARBA00022801"/>
    </source>
</evidence>
<evidence type="ECO:0000313" key="13">
    <source>
        <dbReference type="EMBL" id="POS82165.1"/>
    </source>
</evidence>
<evidence type="ECO:0000256" key="6">
    <source>
        <dbReference type="ARBA" id="ARBA00022842"/>
    </source>
</evidence>
<keyword evidence="1" id="KW-0548">Nucleotidyltransferase</keyword>
<name>A0A2S4PJH0_9PEZI</name>
<dbReference type="Proteomes" id="UP000237438">
    <property type="component" value="Unassembled WGS sequence"/>
</dbReference>
<evidence type="ECO:0000256" key="12">
    <source>
        <dbReference type="SAM" id="MobiDB-lite"/>
    </source>
</evidence>
<accession>A0A2S4PJH0</accession>
<reference evidence="13 14" key="1">
    <citation type="submission" date="2017-10" db="EMBL/GenBank/DDBJ databases">
        <title>Development of genomic resources for the powdery mildew, Erysiphe pulchra.</title>
        <authorList>
            <person name="Wadl P.A."/>
            <person name="Mack B.M."/>
            <person name="Moore G."/>
            <person name="Beltz S.B."/>
        </authorList>
    </citation>
    <scope>NUCLEOTIDE SEQUENCE [LARGE SCALE GENOMIC DNA]</scope>
    <source>
        <strain evidence="13">Cflorida</strain>
    </source>
</reference>
<proteinExistence type="predicted"/>
<keyword evidence="8" id="KW-0695">RNA-directed DNA polymerase</keyword>
<keyword evidence="9" id="KW-0808">Transferase</keyword>
<comment type="caution">
    <text evidence="13">The sequence shown here is derived from an EMBL/GenBank/DDBJ whole genome shotgun (WGS) entry which is preliminary data.</text>
</comment>
<evidence type="ECO:0000256" key="4">
    <source>
        <dbReference type="ARBA" id="ARBA00022759"/>
    </source>
</evidence>
<keyword evidence="3" id="KW-0479">Metal-binding</keyword>
<dbReference type="GO" id="GO:0003677">
    <property type="term" value="F:DNA binding"/>
    <property type="evidence" value="ECO:0007669"/>
    <property type="project" value="UniProtKB-KW"/>
</dbReference>
<keyword evidence="2" id="KW-0540">Nuclease</keyword>
<evidence type="ECO:0000256" key="11">
    <source>
        <dbReference type="ARBA" id="ARBA00023172"/>
    </source>
</evidence>
<keyword evidence="4" id="KW-0255">Endonuclease</keyword>
<dbReference type="GO" id="GO:0003887">
    <property type="term" value="F:DNA-directed DNA polymerase activity"/>
    <property type="evidence" value="ECO:0007669"/>
    <property type="project" value="UniProtKB-KW"/>
</dbReference>
<evidence type="ECO:0000256" key="1">
    <source>
        <dbReference type="ARBA" id="ARBA00022695"/>
    </source>
</evidence>
<dbReference type="GO" id="GO:0003964">
    <property type="term" value="F:RNA-directed DNA polymerase activity"/>
    <property type="evidence" value="ECO:0007669"/>
    <property type="project" value="UniProtKB-KW"/>
</dbReference>
<dbReference type="InterPro" id="IPR039537">
    <property type="entry name" value="Retrotran_Ty1/copia-like"/>
</dbReference>
<dbReference type="GO" id="GO:0004519">
    <property type="term" value="F:endonuclease activity"/>
    <property type="evidence" value="ECO:0007669"/>
    <property type="project" value="UniProtKB-KW"/>
</dbReference>
<organism evidence="13 14">
    <name type="scientific">Erysiphe pulchra</name>
    <dbReference type="NCBI Taxonomy" id="225359"/>
    <lineage>
        <taxon>Eukaryota</taxon>
        <taxon>Fungi</taxon>
        <taxon>Dikarya</taxon>
        <taxon>Ascomycota</taxon>
        <taxon>Pezizomycotina</taxon>
        <taxon>Leotiomycetes</taxon>
        <taxon>Erysiphales</taxon>
        <taxon>Erysiphaceae</taxon>
        <taxon>Erysiphe</taxon>
    </lineage>
</organism>
<keyword evidence="6" id="KW-0460">Magnesium</keyword>